<dbReference type="PANTHER" id="PTHR24185:SF1">
    <property type="entry name" value="CALCIUM-INDEPENDENT PHOSPHOLIPASE A2-GAMMA"/>
    <property type="match status" value="1"/>
</dbReference>
<dbReference type="InterPro" id="IPR017907">
    <property type="entry name" value="Znf_RING_CS"/>
</dbReference>
<dbReference type="InParanoid" id="A0A3N4KTX5"/>
<dbReference type="InterPro" id="IPR027417">
    <property type="entry name" value="P-loop_NTPase"/>
</dbReference>
<evidence type="ECO:0000256" key="6">
    <source>
        <dbReference type="ARBA" id="ARBA00023098"/>
    </source>
</evidence>
<dbReference type="GO" id="GO:0008270">
    <property type="term" value="F:zinc ion binding"/>
    <property type="evidence" value="ECO:0007669"/>
    <property type="project" value="UniProtKB-KW"/>
</dbReference>
<reference evidence="11 12" key="1">
    <citation type="journal article" date="2018" name="Nat. Ecol. Evol.">
        <title>Pezizomycetes genomes reveal the molecular basis of ectomycorrhizal truffle lifestyle.</title>
        <authorList>
            <person name="Murat C."/>
            <person name="Payen T."/>
            <person name="Noel B."/>
            <person name="Kuo A."/>
            <person name="Morin E."/>
            <person name="Chen J."/>
            <person name="Kohler A."/>
            <person name="Krizsan K."/>
            <person name="Balestrini R."/>
            <person name="Da Silva C."/>
            <person name="Montanini B."/>
            <person name="Hainaut M."/>
            <person name="Levati E."/>
            <person name="Barry K.W."/>
            <person name="Belfiori B."/>
            <person name="Cichocki N."/>
            <person name="Clum A."/>
            <person name="Dockter R.B."/>
            <person name="Fauchery L."/>
            <person name="Guy J."/>
            <person name="Iotti M."/>
            <person name="Le Tacon F."/>
            <person name="Lindquist E.A."/>
            <person name="Lipzen A."/>
            <person name="Malagnac F."/>
            <person name="Mello A."/>
            <person name="Molinier V."/>
            <person name="Miyauchi S."/>
            <person name="Poulain J."/>
            <person name="Riccioni C."/>
            <person name="Rubini A."/>
            <person name="Sitrit Y."/>
            <person name="Splivallo R."/>
            <person name="Traeger S."/>
            <person name="Wang M."/>
            <person name="Zifcakova L."/>
            <person name="Wipf D."/>
            <person name="Zambonelli A."/>
            <person name="Paolocci F."/>
            <person name="Nowrousian M."/>
            <person name="Ottonello S."/>
            <person name="Baldrian P."/>
            <person name="Spatafora J.W."/>
            <person name="Henrissat B."/>
            <person name="Nagy L.G."/>
            <person name="Aury J.M."/>
            <person name="Wincker P."/>
            <person name="Grigoriev I.V."/>
            <person name="Bonfante P."/>
            <person name="Martin F.M."/>
        </authorList>
    </citation>
    <scope>NUCLEOTIDE SEQUENCE [LARGE SCALE GENOMIC DNA]</scope>
    <source>
        <strain evidence="11 12">CCBAS932</strain>
    </source>
</reference>
<feature type="short sequence motif" description="DGA/G" evidence="8">
    <location>
        <begin position="923"/>
        <end position="925"/>
    </location>
</feature>
<proteinExistence type="predicted"/>
<keyword evidence="2 7" id="KW-0863">Zinc-finger</keyword>
<keyword evidence="1" id="KW-0479">Metal-binding</keyword>
<feature type="short sequence motif" description="GXGXXG" evidence="8">
    <location>
        <begin position="717"/>
        <end position="722"/>
    </location>
</feature>
<organism evidence="11 12">
    <name type="scientific">Morchella conica CCBAS932</name>
    <dbReference type="NCBI Taxonomy" id="1392247"/>
    <lineage>
        <taxon>Eukaryota</taxon>
        <taxon>Fungi</taxon>
        <taxon>Dikarya</taxon>
        <taxon>Ascomycota</taxon>
        <taxon>Pezizomycotina</taxon>
        <taxon>Pezizomycetes</taxon>
        <taxon>Pezizales</taxon>
        <taxon>Morchellaceae</taxon>
        <taxon>Morchella</taxon>
    </lineage>
</organism>
<evidence type="ECO:0000256" key="5">
    <source>
        <dbReference type="ARBA" id="ARBA00022963"/>
    </source>
</evidence>
<evidence type="ECO:0000256" key="7">
    <source>
        <dbReference type="PROSITE-ProRule" id="PRU00175"/>
    </source>
</evidence>
<dbReference type="GO" id="GO:0047499">
    <property type="term" value="F:calcium-independent phospholipase A2 activity"/>
    <property type="evidence" value="ECO:0007669"/>
    <property type="project" value="TreeGrafter"/>
</dbReference>
<evidence type="ECO:0000256" key="8">
    <source>
        <dbReference type="PROSITE-ProRule" id="PRU01161"/>
    </source>
</evidence>
<dbReference type="SUPFAM" id="SSF52151">
    <property type="entry name" value="FabD/lysophospholipase-like"/>
    <property type="match status" value="1"/>
</dbReference>
<dbReference type="GO" id="GO:0016020">
    <property type="term" value="C:membrane"/>
    <property type="evidence" value="ECO:0007669"/>
    <property type="project" value="TreeGrafter"/>
</dbReference>
<dbReference type="PANTHER" id="PTHR24185">
    <property type="entry name" value="CALCIUM-INDEPENDENT PHOSPHOLIPASE A2-GAMMA"/>
    <property type="match status" value="1"/>
</dbReference>
<feature type="domain" description="RING-type" evidence="9">
    <location>
        <begin position="646"/>
        <end position="691"/>
    </location>
</feature>
<dbReference type="PROSITE" id="PS50089">
    <property type="entry name" value="ZF_RING_2"/>
    <property type="match status" value="1"/>
</dbReference>
<feature type="active site" description="Nucleophile" evidence="8">
    <location>
        <position position="753"/>
    </location>
</feature>
<evidence type="ECO:0000313" key="11">
    <source>
        <dbReference type="EMBL" id="RPB09235.1"/>
    </source>
</evidence>
<evidence type="ECO:0000256" key="4">
    <source>
        <dbReference type="ARBA" id="ARBA00022833"/>
    </source>
</evidence>
<dbReference type="EMBL" id="ML119154">
    <property type="protein sequence ID" value="RPB09235.1"/>
    <property type="molecule type" value="Genomic_DNA"/>
</dbReference>
<dbReference type="InterPro" id="IPR002641">
    <property type="entry name" value="PNPLA_dom"/>
</dbReference>
<keyword evidence="3 8" id="KW-0378">Hydrolase</keyword>
<keyword evidence="4" id="KW-0862">Zinc</keyword>
<gene>
    <name evidence="11" type="ORF">P167DRAFT_511151</name>
</gene>
<dbReference type="OrthoDB" id="194358at2759"/>
<sequence>MYPTPEVCYNCQHTDLSNLYVCSSRACGANNAFCDESCIECLKELGQCGGENPHYNISCWQQHMPRGKAALAHQKQPARDQVRINEVFYCEKNPERQSELHAKDKEARWFMVDPRTDQQTGDGILRVTDRFEELLQPRSENSSKQFPSLVSFIGETGTGKSTLIRASIKFFSGQAQHSETLETPVTRLEAASSLTSPTSSGVHLYKDPATFASPTPILFADCEGFNSGAGLPTSHTAWDSDGDTVARAIRITSSTYASAGRQLALSDRNTDLYSRFLYAFSDVVCLVTRNAQKISKEISDLLLWAYRGLRASINQVQAKTLIIVLNAPSHDHNPSLMSPIALHKYIFDNMPKVWDDSEELKEERKKLNDTLPKKDEINSTESFILRYFQSIRVCYIPTKGSANPDEMHKQCQLLRSHITESVDKTSKEKEESWTRYSIRDLSQLLNQAFEHFATDDKPFNFYKATRKDNPNPQSMQDHIMNMLRNLEMTRNRDLINYFPKLVASSILNNCLRGSGPALRPEVIWTETYEEKCTVGIENFYKQHADCQFQKEGLPLEFCAIKKHVHKSIHRSKDGSLIGTGDFLPSDTGDIVRERTSNIGKEFESSYNHLCRRGEGRSVERIIAHRKEVLRSPHHELWGLVRSYKTCFSCLLSCPDHVLPCGHALCERCISDFGKPSNITEREIEINECVFCGESWEHKQRIQTKPPFAGVRILTLDGGGIRGILELLMLKEIQERIGLNIRFDQFFDLVVGTSTGGIIALGLFVQRLSLENMIRKFEDLSVRTFTHTRGPRFEPAQRLFHSSPAQAILYMTGLWESTYRTSPLREGIQDVVGEKWSMFGSAMGRKVQRRTRVALMTVKDSGKQAAAITNYNRPSLDQNNDFERAEGEEAEIKCWEAGLCTSAAPFYFKPFKKVSESATVSYLDGGILHNNPIRWAAKERDKIWPNAKLDILLSLGTGYFPNRERIRETSVYARFPSAQAVANSYFSTIDCESTWSDFREGGEYDPEVHHRLNHKFDGEYYALDNHQAINILANIFKESLEVDSTDLDKQLQHSADLLVAKLFFFEPTKIYEIPDSCASCRDEKKYRVEGSILCRLPKGSLELKILVQRIIAFSASDTPAEVEIERKTQIGPLKTFIRAVVDGGRFQIPHTITGFGCSRQSINVLIKRPGSGEDGPIPIPISGFPRNISGTYFVTWAEPG</sequence>
<dbReference type="Pfam" id="PF01734">
    <property type="entry name" value="Patatin"/>
    <property type="match status" value="1"/>
</dbReference>
<keyword evidence="5 8" id="KW-0442">Lipid degradation</keyword>
<evidence type="ECO:0000256" key="1">
    <source>
        <dbReference type="ARBA" id="ARBA00022723"/>
    </source>
</evidence>
<dbReference type="GO" id="GO:0019369">
    <property type="term" value="P:arachidonate metabolic process"/>
    <property type="evidence" value="ECO:0007669"/>
    <property type="project" value="TreeGrafter"/>
</dbReference>
<keyword evidence="6 8" id="KW-0443">Lipid metabolism</keyword>
<evidence type="ECO:0000313" key="12">
    <source>
        <dbReference type="Proteomes" id="UP000277580"/>
    </source>
</evidence>
<dbReference type="PROSITE" id="PS51635">
    <property type="entry name" value="PNPLA"/>
    <property type="match status" value="1"/>
</dbReference>
<feature type="domain" description="PNPLA" evidence="10">
    <location>
        <begin position="713"/>
        <end position="936"/>
    </location>
</feature>
<feature type="short sequence motif" description="GXSXG" evidence="8">
    <location>
        <begin position="751"/>
        <end position="755"/>
    </location>
</feature>
<dbReference type="CDD" id="cd07199">
    <property type="entry name" value="Pat17_PNPLA8_PNPLA9_like"/>
    <property type="match status" value="1"/>
</dbReference>
<dbReference type="Proteomes" id="UP000277580">
    <property type="component" value="Unassembled WGS sequence"/>
</dbReference>
<evidence type="ECO:0000256" key="2">
    <source>
        <dbReference type="ARBA" id="ARBA00022771"/>
    </source>
</evidence>
<protein>
    <submittedName>
        <fullName evidence="11">FabD/lysophospholipase-like protein</fullName>
    </submittedName>
</protein>
<evidence type="ECO:0000259" key="9">
    <source>
        <dbReference type="PROSITE" id="PS50089"/>
    </source>
</evidence>
<dbReference type="Gene3D" id="3.40.1090.10">
    <property type="entry name" value="Cytosolic phospholipase A2 catalytic domain"/>
    <property type="match status" value="1"/>
</dbReference>
<dbReference type="SUPFAM" id="SSF52540">
    <property type="entry name" value="P-loop containing nucleoside triphosphate hydrolases"/>
    <property type="match status" value="1"/>
</dbReference>
<dbReference type="GO" id="GO:0046486">
    <property type="term" value="P:glycerolipid metabolic process"/>
    <property type="evidence" value="ECO:0007669"/>
    <property type="project" value="UniProtKB-ARBA"/>
</dbReference>
<dbReference type="PROSITE" id="PS00518">
    <property type="entry name" value="ZF_RING_1"/>
    <property type="match status" value="1"/>
</dbReference>
<name>A0A3N4KTX5_9PEZI</name>
<evidence type="ECO:0000256" key="3">
    <source>
        <dbReference type="ARBA" id="ARBA00022801"/>
    </source>
</evidence>
<dbReference type="InterPro" id="IPR016035">
    <property type="entry name" value="Acyl_Trfase/lysoPLipase"/>
</dbReference>
<evidence type="ECO:0000259" key="10">
    <source>
        <dbReference type="PROSITE" id="PS51635"/>
    </source>
</evidence>
<dbReference type="InterPro" id="IPR001841">
    <property type="entry name" value="Znf_RING"/>
</dbReference>
<feature type="active site" description="Proton acceptor" evidence="8">
    <location>
        <position position="923"/>
    </location>
</feature>
<dbReference type="STRING" id="1392247.A0A3N4KTX5"/>
<keyword evidence="12" id="KW-1185">Reference proteome</keyword>
<dbReference type="AlphaFoldDB" id="A0A3N4KTX5"/>
<dbReference type="GO" id="GO:0016042">
    <property type="term" value="P:lipid catabolic process"/>
    <property type="evidence" value="ECO:0007669"/>
    <property type="project" value="UniProtKB-UniRule"/>
</dbReference>
<accession>A0A3N4KTX5</accession>